<evidence type="ECO:0000256" key="1">
    <source>
        <dbReference type="SAM" id="MobiDB-lite"/>
    </source>
</evidence>
<keyword evidence="3" id="KW-1185">Reference proteome</keyword>
<dbReference type="AlphaFoldDB" id="A0AAV4PRK7"/>
<accession>A0AAV4PRK7</accession>
<feature type="compositionally biased region" description="Basic residues" evidence="1">
    <location>
        <begin position="69"/>
        <end position="82"/>
    </location>
</feature>
<evidence type="ECO:0000313" key="3">
    <source>
        <dbReference type="Proteomes" id="UP001054945"/>
    </source>
</evidence>
<name>A0AAV4PRK7_CAEEX</name>
<evidence type="ECO:0000313" key="2">
    <source>
        <dbReference type="EMBL" id="GIX99658.1"/>
    </source>
</evidence>
<feature type="region of interest" description="Disordered" evidence="1">
    <location>
        <begin position="48"/>
        <end position="96"/>
    </location>
</feature>
<dbReference type="Proteomes" id="UP001054945">
    <property type="component" value="Unassembled WGS sequence"/>
</dbReference>
<reference evidence="2 3" key="1">
    <citation type="submission" date="2021-06" db="EMBL/GenBank/DDBJ databases">
        <title>Caerostris extrusa draft genome.</title>
        <authorList>
            <person name="Kono N."/>
            <person name="Arakawa K."/>
        </authorList>
    </citation>
    <scope>NUCLEOTIDE SEQUENCE [LARGE SCALE GENOMIC DNA]</scope>
</reference>
<dbReference type="EMBL" id="BPLR01005074">
    <property type="protein sequence ID" value="GIX99658.1"/>
    <property type="molecule type" value="Genomic_DNA"/>
</dbReference>
<protein>
    <submittedName>
        <fullName evidence="2">Uncharacterized protein</fullName>
    </submittedName>
</protein>
<sequence>MATSVSFYTIRQKFQPACELQDGFYFQESRDSVVTVTIFHSVTALPRYPRNSRKPVTDSQLQIETSSSNKKKKSPKGTRKSSGKSPFGSRAPPPQHLLWREEHRTWDCSFPDSVPDGTGWGPLTCTCWWTQLFLFRTGDGVSR</sequence>
<gene>
    <name evidence="2" type="ORF">CEXT_42201</name>
</gene>
<comment type="caution">
    <text evidence="2">The sequence shown here is derived from an EMBL/GenBank/DDBJ whole genome shotgun (WGS) entry which is preliminary data.</text>
</comment>
<organism evidence="2 3">
    <name type="scientific">Caerostris extrusa</name>
    <name type="common">Bark spider</name>
    <name type="synonym">Caerostris bankana</name>
    <dbReference type="NCBI Taxonomy" id="172846"/>
    <lineage>
        <taxon>Eukaryota</taxon>
        <taxon>Metazoa</taxon>
        <taxon>Ecdysozoa</taxon>
        <taxon>Arthropoda</taxon>
        <taxon>Chelicerata</taxon>
        <taxon>Arachnida</taxon>
        <taxon>Araneae</taxon>
        <taxon>Araneomorphae</taxon>
        <taxon>Entelegynae</taxon>
        <taxon>Araneoidea</taxon>
        <taxon>Araneidae</taxon>
        <taxon>Caerostris</taxon>
    </lineage>
</organism>
<proteinExistence type="predicted"/>